<accession>A0A1E3Q0S1</accession>
<dbReference type="PANTHER" id="PTHR21659">
    <property type="entry name" value="HYDROPHOBIC PROTEIN RCI2 LOW TEMPERATURE AND SALT RESPONSIVE PROTEIN LTI6 -RELATED"/>
    <property type="match status" value="1"/>
</dbReference>
<dbReference type="AlphaFoldDB" id="A0A1E3Q0S1"/>
<feature type="compositionally biased region" description="Polar residues" evidence="6">
    <location>
        <begin position="144"/>
        <end position="154"/>
    </location>
</feature>
<dbReference type="Pfam" id="PF01679">
    <property type="entry name" value="Pmp3"/>
    <property type="match status" value="1"/>
</dbReference>
<dbReference type="STRING" id="675824.A0A1E3Q0S1"/>
<keyword evidence="9" id="KW-1185">Reference proteome</keyword>
<evidence type="ECO:0000256" key="6">
    <source>
        <dbReference type="SAM" id="MobiDB-lite"/>
    </source>
</evidence>
<name>A0A1E3Q0S1_LIPST</name>
<protein>
    <recommendedName>
        <fullName evidence="10">Stress response RCI peptide</fullName>
    </recommendedName>
</protein>
<feature type="region of interest" description="Disordered" evidence="6">
    <location>
        <begin position="127"/>
        <end position="192"/>
    </location>
</feature>
<dbReference type="GO" id="GO:0016020">
    <property type="term" value="C:membrane"/>
    <property type="evidence" value="ECO:0007669"/>
    <property type="project" value="UniProtKB-SubCell"/>
</dbReference>
<dbReference type="EMBL" id="KV454298">
    <property type="protein sequence ID" value="ODQ71289.1"/>
    <property type="molecule type" value="Genomic_DNA"/>
</dbReference>
<evidence type="ECO:0000313" key="9">
    <source>
        <dbReference type="Proteomes" id="UP000094385"/>
    </source>
</evidence>
<evidence type="ECO:0000256" key="5">
    <source>
        <dbReference type="ARBA" id="ARBA00023136"/>
    </source>
</evidence>
<keyword evidence="3 7" id="KW-0812">Transmembrane</keyword>
<proteinExistence type="inferred from homology"/>
<feature type="compositionally biased region" description="Basic and acidic residues" evidence="6">
    <location>
        <begin position="181"/>
        <end position="192"/>
    </location>
</feature>
<reference evidence="8 9" key="1">
    <citation type="journal article" date="2016" name="Proc. Natl. Acad. Sci. U.S.A.">
        <title>Comparative genomics of biotechnologically important yeasts.</title>
        <authorList>
            <person name="Riley R."/>
            <person name="Haridas S."/>
            <person name="Wolfe K.H."/>
            <person name="Lopes M.R."/>
            <person name="Hittinger C.T."/>
            <person name="Goeker M."/>
            <person name="Salamov A.A."/>
            <person name="Wisecaver J.H."/>
            <person name="Long T.M."/>
            <person name="Calvey C.H."/>
            <person name="Aerts A.L."/>
            <person name="Barry K.W."/>
            <person name="Choi C."/>
            <person name="Clum A."/>
            <person name="Coughlan A.Y."/>
            <person name="Deshpande S."/>
            <person name="Douglass A.P."/>
            <person name="Hanson S.J."/>
            <person name="Klenk H.-P."/>
            <person name="LaButti K.M."/>
            <person name="Lapidus A."/>
            <person name="Lindquist E.A."/>
            <person name="Lipzen A.M."/>
            <person name="Meier-Kolthoff J.P."/>
            <person name="Ohm R.A."/>
            <person name="Otillar R.P."/>
            <person name="Pangilinan J.L."/>
            <person name="Peng Y."/>
            <person name="Rokas A."/>
            <person name="Rosa C.A."/>
            <person name="Scheuner C."/>
            <person name="Sibirny A.A."/>
            <person name="Slot J.C."/>
            <person name="Stielow J.B."/>
            <person name="Sun H."/>
            <person name="Kurtzman C.P."/>
            <person name="Blackwell M."/>
            <person name="Grigoriev I.V."/>
            <person name="Jeffries T.W."/>
        </authorList>
    </citation>
    <scope>NUCLEOTIDE SEQUENCE [LARGE SCALE GENOMIC DNA]</scope>
    <source>
        <strain evidence="8 9">NRRL Y-11557</strain>
    </source>
</reference>
<evidence type="ECO:0000313" key="8">
    <source>
        <dbReference type="EMBL" id="ODQ71289.1"/>
    </source>
</evidence>
<evidence type="ECO:0000256" key="7">
    <source>
        <dbReference type="SAM" id="Phobius"/>
    </source>
</evidence>
<comment type="subcellular location">
    <subcellularLocation>
        <location evidence="1">Membrane</location>
    </subcellularLocation>
</comment>
<organism evidence="8 9">
    <name type="scientific">Lipomyces starkeyi NRRL Y-11557</name>
    <dbReference type="NCBI Taxonomy" id="675824"/>
    <lineage>
        <taxon>Eukaryota</taxon>
        <taxon>Fungi</taxon>
        <taxon>Dikarya</taxon>
        <taxon>Ascomycota</taxon>
        <taxon>Saccharomycotina</taxon>
        <taxon>Lipomycetes</taxon>
        <taxon>Lipomycetales</taxon>
        <taxon>Lipomycetaceae</taxon>
        <taxon>Lipomyces</taxon>
    </lineage>
</organism>
<sequence length="192" mass="20919">MCLFCCSADIILILLAILFPPLPVWIKRGICSVDSLINIALCMLGFIPGLLHSWYIIARFPEEPFIESTDLESQDYSRRHQSAPGFTTFYSRQQFVYSPIPQQVPIVFSPNSPAPAAQAPLQTGVYPPAASVPAQPAHVDDSATGPSVNDTVPSNPDAVAGNSDTVPPPYEEIDSSSTAEPRLDNKVQRDDY</sequence>
<evidence type="ECO:0008006" key="10">
    <source>
        <dbReference type="Google" id="ProtNLM"/>
    </source>
</evidence>
<evidence type="ECO:0000256" key="2">
    <source>
        <dbReference type="ARBA" id="ARBA00009530"/>
    </source>
</evidence>
<keyword evidence="4 7" id="KW-1133">Transmembrane helix</keyword>
<dbReference type="PANTHER" id="PTHR21659:SF57">
    <property type="entry name" value="PLASMA MEMBRANE PROTEOLIPID 31"/>
    <property type="match status" value="1"/>
</dbReference>
<dbReference type="InterPro" id="IPR000612">
    <property type="entry name" value="PMP3"/>
</dbReference>
<evidence type="ECO:0000256" key="1">
    <source>
        <dbReference type="ARBA" id="ARBA00004370"/>
    </source>
</evidence>
<dbReference type="OrthoDB" id="2802411at2759"/>
<gene>
    <name evidence="8" type="ORF">LIPSTDRAFT_152011</name>
</gene>
<evidence type="ECO:0000256" key="3">
    <source>
        <dbReference type="ARBA" id="ARBA00022692"/>
    </source>
</evidence>
<comment type="similarity">
    <text evidence="2">Belongs to the UPF0057 (PMP3) family.</text>
</comment>
<dbReference type="Proteomes" id="UP000094385">
    <property type="component" value="Unassembled WGS sequence"/>
</dbReference>
<feature type="transmembrane region" description="Helical" evidence="7">
    <location>
        <begin position="36"/>
        <end position="57"/>
    </location>
</feature>
<evidence type="ECO:0000256" key="4">
    <source>
        <dbReference type="ARBA" id="ARBA00022989"/>
    </source>
</evidence>
<keyword evidence="5 7" id="KW-0472">Membrane</keyword>